<proteinExistence type="predicted"/>
<keyword evidence="2" id="KW-0808">Transferase</keyword>
<evidence type="ECO:0000259" key="1">
    <source>
        <dbReference type="PROSITE" id="PS50404"/>
    </source>
</evidence>
<dbReference type="Gene3D" id="1.20.1050.10">
    <property type="match status" value="1"/>
</dbReference>
<dbReference type="CDD" id="cd03049">
    <property type="entry name" value="GST_N_3"/>
    <property type="match status" value="1"/>
</dbReference>
<dbReference type="CDD" id="cd03205">
    <property type="entry name" value="GST_C_6"/>
    <property type="match status" value="1"/>
</dbReference>
<gene>
    <name evidence="2" type="ORF">MGR_0524</name>
</gene>
<dbReference type="RefSeq" id="WP_024081832.1">
    <property type="nucleotide sequence ID" value="NZ_CP027527.1"/>
</dbReference>
<name>A4TYA8_9PROT</name>
<dbReference type="AlphaFoldDB" id="A4TYA8"/>
<evidence type="ECO:0000313" key="2">
    <source>
        <dbReference type="EMBL" id="CAM75615.1"/>
    </source>
</evidence>
<reference evidence="2" key="1">
    <citation type="journal article" date="2007" name="J. Bacteriol.">
        <title>Comparative genome analysis of four magnetotactic bacteria reveals a complex set of group-specific genes implicated in magnetosome biomineralization and function.</title>
        <authorList>
            <person name="Richter M."/>
            <person name="Kube M."/>
            <person name="Bazylinski D.A."/>
            <person name="Lombardot T."/>
            <person name="Gloeckner F.O."/>
            <person name="Reinhardt R."/>
            <person name="Schueler D."/>
        </authorList>
    </citation>
    <scope>NUCLEOTIDE SEQUENCE</scope>
    <source>
        <strain evidence="2">MSR-1</strain>
    </source>
</reference>
<accession>A4TYA8</accession>
<organism evidence="2">
    <name type="scientific">Magnetospirillum gryphiswaldense</name>
    <dbReference type="NCBI Taxonomy" id="55518"/>
    <lineage>
        <taxon>Bacteria</taxon>
        <taxon>Pseudomonadati</taxon>
        <taxon>Pseudomonadota</taxon>
        <taxon>Alphaproteobacteria</taxon>
        <taxon>Rhodospirillales</taxon>
        <taxon>Rhodospirillaceae</taxon>
        <taxon>Magnetospirillum</taxon>
    </lineage>
</organism>
<dbReference type="Pfam" id="PF13410">
    <property type="entry name" value="GST_C_2"/>
    <property type="match status" value="1"/>
</dbReference>
<dbReference type="PANTHER" id="PTHR43968:SF6">
    <property type="entry name" value="GLUTATHIONE S-TRANSFERASE OMEGA"/>
    <property type="match status" value="1"/>
</dbReference>
<dbReference type="Gene3D" id="3.40.30.10">
    <property type="entry name" value="Glutaredoxin"/>
    <property type="match status" value="1"/>
</dbReference>
<dbReference type="InterPro" id="IPR004045">
    <property type="entry name" value="Glutathione_S-Trfase_N"/>
</dbReference>
<dbReference type="EMBL" id="CU459003">
    <property type="protein sequence ID" value="CAM75615.1"/>
    <property type="molecule type" value="Genomic_DNA"/>
</dbReference>
<dbReference type="InterPro" id="IPR036282">
    <property type="entry name" value="Glutathione-S-Trfase_C_sf"/>
</dbReference>
<sequence>MKLRYSHTSPYARKAWMTAIECGLDDKLEMIKTNAWASEADFVAENPLSKIPALTLENGVTLYDSPVICEYLDSQHSGHKLFPDHPVERWRQLTLQALADGILDAAVAIRIEQTIRPEDKRWDGWMERQQAAIIRALDVLEKEVGHWGGVFLIGPISVACALGYLDFRKAVADWRTGRPHLSHWFTTIHNRRSVRDTEPQE</sequence>
<dbReference type="InterPro" id="IPR050983">
    <property type="entry name" value="GST_Omega/HSP26"/>
</dbReference>
<dbReference type="InterPro" id="IPR036249">
    <property type="entry name" value="Thioredoxin-like_sf"/>
</dbReference>
<dbReference type="SUPFAM" id="SSF47616">
    <property type="entry name" value="GST C-terminal domain-like"/>
    <property type="match status" value="1"/>
</dbReference>
<dbReference type="PANTHER" id="PTHR43968">
    <property type="match status" value="1"/>
</dbReference>
<protein>
    <submittedName>
        <fullName evidence="2">Glutathione S-transferase</fullName>
    </submittedName>
</protein>
<feature type="domain" description="GST N-terminal" evidence="1">
    <location>
        <begin position="1"/>
        <end position="80"/>
    </location>
</feature>
<dbReference type="GO" id="GO:0005737">
    <property type="term" value="C:cytoplasm"/>
    <property type="evidence" value="ECO:0007669"/>
    <property type="project" value="TreeGrafter"/>
</dbReference>
<dbReference type="PROSITE" id="PS50404">
    <property type="entry name" value="GST_NTER"/>
    <property type="match status" value="1"/>
</dbReference>
<dbReference type="GO" id="GO:0016740">
    <property type="term" value="F:transferase activity"/>
    <property type="evidence" value="ECO:0007669"/>
    <property type="project" value="UniProtKB-KW"/>
</dbReference>
<dbReference type="SUPFAM" id="SSF52833">
    <property type="entry name" value="Thioredoxin-like"/>
    <property type="match status" value="1"/>
</dbReference>
<dbReference type="Pfam" id="PF13409">
    <property type="entry name" value="GST_N_2"/>
    <property type="match status" value="1"/>
</dbReference>